<protein>
    <submittedName>
        <fullName evidence="1">Uncharacterized protein</fullName>
    </submittedName>
</protein>
<sequence length="65" mass="7372">MPYFLNAETSQIIRKTTISTAIIPTAIPALKIPPITWQPLMVAMATSNKDMFNFLIVDKCFWVDI</sequence>
<dbReference type="EMBL" id="QAOQ01000003">
    <property type="protein sequence ID" value="PTQ98035.1"/>
    <property type="molecule type" value="Genomic_DNA"/>
</dbReference>
<accession>A0A2T5JAZ1</accession>
<keyword evidence="2" id="KW-1185">Reference proteome</keyword>
<comment type="caution">
    <text evidence="1">The sequence shown here is derived from an EMBL/GenBank/DDBJ whole genome shotgun (WGS) entry which is preliminary data.</text>
</comment>
<dbReference type="AlphaFoldDB" id="A0A2T5JAZ1"/>
<evidence type="ECO:0000313" key="1">
    <source>
        <dbReference type="EMBL" id="PTQ98035.1"/>
    </source>
</evidence>
<gene>
    <name evidence="1" type="ORF">C8P68_103194</name>
</gene>
<evidence type="ECO:0000313" key="2">
    <source>
        <dbReference type="Proteomes" id="UP000244168"/>
    </source>
</evidence>
<organism evidence="1 2">
    <name type="scientific">Mucilaginibacter yixingensis</name>
    <dbReference type="NCBI Taxonomy" id="1295612"/>
    <lineage>
        <taxon>Bacteria</taxon>
        <taxon>Pseudomonadati</taxon>
        <taxon>Bacteroidota</taxon>
        <taxon>Sphingobacteriia</taxon>
        <taxon>Sphingobacteriales</taxon>
        <taxon>Sphingobacteriaceae</taxon>
        <taxon>Mucilaginibacter</taxon>
    </lineage>
</organism>
<name>A0A2T5JAZ1_9SPHI</name>
<proteinExistence type="predicted"/>
<dbReference type="Proteomes" id="UP000244168">
    <property type="component" value="Unassembled WGS sequence"/>
</dbReference>
<reference evidence="1 2" key="1">
    <citation type="submission" date="2018-04" db="EMBL/GenBank/DDBJ databases">
        <title>Genomic Encyclopedia of Archaeal and Bacterial Type Strains, Phase II (KMG-II): from individual species to whole genera.</title>
        <authorList>
            <person name="Goeker M."/>
        </authorList>
    </citation>
    <scope>NUCLEOTIDE SEQUENCE [LARGE SCALE GENOMIC DNA]</scope>
    <source>
        <strain evidence="1 2">DSM 26809</strain>
    </source>
</reference>